<dbReference type="SUPFAM" id="SSF51069">
    <property type="entry name" value="Carbonic anhydrase"/>
    <property type="match status" value="1"/>
</dbReference>
<keyword evidence="12" id="KW-1185">Reference proteome</keyword>
<dbReference type="InParanoid" id="A0A0C3GFS1"/>
<dbReference type="GO" id="GO:0008270">
    <property type="term" value="F:zinc ion binding"/>
    <property type="evidence" value="ECO:0007669"/>
    <property type="project" value="UniProtKB-UniRule"/>
</dbReference>
<dbReference type="AlphaFoldDB" id="A0A0C3GFS1"/>
<dbReference type="EC" id="4.2.1.1" evidence="4 9"/>
<dbReference type="PROSITE" id="PS00162">
    <property type="entry name" value="ALPHA_CA_1"/>
    <property type="match status" value="1"/>
</dbReference>
<evidence type="ECO:0000256" key="8">
    <source>
        <dbReference type="ARBA" id="ARBA00048348"/>
    </source>
</evidence>
<evidence type="ECO:0000256" key="2">
    <source>
        <dbReference type="ARBA" id="ARBA00002904"/>
    </source>
</evidence>
<dbReference type="InterPro" id="IPR018338">
    <property type="entry name" value="Carbonic_anhydrase_a-class_CS"/>
</dbReference>
<evidence type="ECO:0000259" key="10">
    <source>
        <dbReference type="PROSITE" id="PS51144"/>
    </source>
</evidence>
<feature type="chain" id="PRO_5025079554" description="Carbonic anhydrase" evidence="9">
    <location>
        <begin position="18"/>
        <end position="275"/>
    </location>
</feature>
<organism evidence="11 12">
    <name type="scientific">Piloderma croceum (strain F 1598)</name>
    <dbReference type="NCBI Taxonomy" id="765440"/>
    <lineage>
        <taxon>Eukaryota</taxon>
        <taxon>Fungi</taxon>
        <taxon>Dikarya</taxon>
        <taxon>Basidiomycota</taxon>
        <taxon>Agaricomycotina</taxon>
        <taxon>Agaricomycetes</taxon>
        <taxon>Agaricomycetidae</taxon>
        <taxon>Atheliales</taxon>
        <taxon>Atheliaceae</taxon>
        <taxon>Piloderma</taxon>
    </lineage>
</organism>
<keyword evidence="5 9" id="KW-0479">Metal-binding</keyword>
<evidence type="ECO:0000256" key="3">
    <source>
        <dbReference type="ARBA" id="ARBA00010718"/>
    </source>
</evidence>
<dbReference type="PANTHER" id="PTHR18952:SF265">
    <property type="entry name" value="CARBONIC ANHYDRASE"/>
    <property type="match status" value="1"/>
</dbReference>
<comment type="similarity">
    <text evidence="3 9">Belongs to the alpha-carbonic anhydrase family.</text>
</comment>
<protein>
    <recommendedName>
        <fullName evidence="4 9">Carbonic anhydrase</fullName>
        <ecNumber evidence="4 9">4.2.1.1</ecNumber>
    </recommendedName>
</protein>
<dbReference type="CDD" id="cd03124">
    <property type="entry name" value="alpha_CA_prokaryotic_like"/>
    <property type="match status" value="1"/>
</dbReference>
<feature type="domain" description="Alpha-carbonic anhydrase" evidence="10">
    <location>
        <begin position="40"/>
        <end position="275"/>
    </location>
</feature>
<dbReference type="EMBL" id="KN832973">
    <property type="protein sequence ID" value="KIM90524.1"/>
    <property type="molecule type" value="Genomic_DNA"/>
</dbReference>
<reference evidence="12" key="2">
    <citation type="submission" date="2015-01" db="EMBL/GenBank/DDBJ databases">
        <title>Evolutionary Origins and Diversification of the Mycorrhizal Mutualists.</title>
        <authorList>
            <consortium name="DOE Joint Genome Institute"/>
            <consortium name="Mycorrhizal Genomics Consortium"/>
            <person name="Kohler A."/>
            <person name="Kuo A."/>
            <person name="Nagy L.G."/>
            <person name="Floudas D."/>
            <person name="Copeland A."/>
            <person name="Barry K.W."/>
            <person name="Cichocki N."/>
            <person name="Veneault-Fourrey C."/>
            <person name="LaButti K."/>
            <person name="Lindquist E.A."/>
            <person name="Lipzen A."/>
            <person name="Lundell T."/>
            <person name="Morin E."/>
            <person name="Murat C."/>
            <person name="Riley R."/>
            <person name="Ohm R."/>
            <person name="Sun H."/>
            <person name="Tunlid A."/>
            <person name="Henrissat B."/>
            <person name="Grigoriev I.V."/>
            <person name="Hibbett D.S."/>
            <person name="Martin F."/>
        </authorList>
    </citation>
    <scope>NUCLEOTIDE SEQUENCE [LARGE SCALE GENOMIC DNA]</scope>
    <source>
        <strain evidence="12">F 1598</strain>
    </source>
</reference>
<dbReference type="OrthoDB" id="429145at2759"/>
<evidence type="ECO:0000256" key="7">
    <source>
        <dbReference type="ARBA" id="ARBA00023239"/>
    </source>
</evidence>
<evidence type="ECO:0000256" key="6">
    <source>
        <dbReference type="ARBA" id="ARBA00022833"/>
    </source>
</evidence>
<comment type="function">
    <text evidence="2 9">Reversible hydration of carbon dioxide.</text>
</comment>
<comment type="cofactor">
    <cofactor evidence="1 9">
        <name>Zn(2+)</name>
        <dbReference type="ChEBI" id="CHEBI:29105"/>
    </cofactor>
</comment>
<keyword evidence="9" id="KW-0732">Signal</keyword>
<reference evidence="11 12" key="1">
    <citation type="submission" date="2014-04" db="EMBL/GenBank/DDBJ databases">
        <authorList>
            <consortium name="DOE Joint Genome Institute"/>
            <person name="Kuo A."/>
            <person name="Tarkka M."/>
            <person name="Buscot F."/>
            <person name="Kohler A."/>
            <person name="Nagy L.G."/>
            <person name="Floudas D."/>
            <person name="Copeland A."/>
            <person name="Barry K.W."/>
            <person name="Cichocki N."/>
            <person name="Veneault-Fourrey C."/>
            <person name="LaButti K."/>
            <person name="Lindquist E.A."/>
            <person name="Lipzen A."/>
            <person name="Lundell T."/>
            <person name="Morin E."/>
            <person name="Murat C."/>
            <person name="Sun H."/>
            <person name="Tunlid A."/>
            <person name="Henrissat B."/>
            <person name="Grigoriev I.V."/>
            <person name="Hibbett D.S."/>
            <person name="Martin F."/>
            <person name="Nordberg H.P."/>
            <person name="Cantor M.N."/>
            <person name="Hua S.X."/>
        </authorList>
    </citation>
    <scope>NUCLEOTIDE SEQUENCE [LARGE SCALE GENOMIC DNA]</scope>
    <source>
        <strain evidence="11 12">F 1598</strain>
    </source>
</reference>
<evidence type="ECO:0000313" key="11">
    <source>
        <dbReference type="EMBL" id="KIM90524.1"/>
    </source>
</evidence>
<dbReference type="InterPro" id="IPR023561">
    <property type="entry name" value="Carbonic_anhydrase_a-class"/>
</dbReference>
<evidence type="ECO:0000256" key="9">
    <source>
        <dbReference type="RuleBase" id="RU367011"/>
    </source>
</evidence>
<dbReference type="Proteomes" id="UP000054166">
    <property type="component" value="Unassembled WGS sequence"/>
</dbReference>
<comment type="catalytic activity">
    <reaction evidence="8 9">
        <text>hydrogencarbonate + H(+) = CO2 + H2O</text>
        <dbReference type="Rhea" id="RHEA:10748"/>
        <dbReference type="ChEBI" id="CHEBI:15377"/>
        <dbReference type="ChEBI" id="CHEBI:15378"/>
        <dbReference type="ChEBI" id="CHEBI:16526"/>
        <dbReference type="ChEBI" id="CHEBI:17544"/>
        <dbReference type="EC" id="4.2.1.1"/>
    </reaction>
</comment>
<evidence type="ECO:0000256" key="4">
    <source>
        <dbReference type="ARBA" id="ARBA00012925"/>
    </source>
</evidence>
<gene>
    <name evidence="11" type="ORF">PILCRDRAFT_1806</name>
</gene>
<evidence type="ECO:0000256" key="5">
    <source>
        <dbReference type="ARBA" id="ARBA00022723"/>
    </source>
</evidence>
<proteinExistence type="inferred from homology"/>
<dbReference type="STRING" id="765440.A0A0C3GFS1"/>
<dbReference type="SMART" id="SM01057">
    <property type="entry name" value="Carb_anhydrase"/>
    <property type="match status" value="1"/>
</dbReference>
<dbReference type="InterPro" id="IPR001148">
    <property type="entry name" value="CA_dom"/>
</dbReference>
<dbReference type="InterPro" id="IPR041891">
    <property type="entry name" value="Alpha_CA_prokaryot-like"/>
</dbReference>
<dbReference type="Pfam" id="PF00194">
    <property type="entry name" value="Carb_anhydrase"/>
    <property type="match status" value="1"/>
</dbReference>
<evidence type="ECO:0000313" key="12">
    <source>
        <dbReference type="Proteomes" id="UP000054166"/>
    </source>
</evidence>
<accession>A0A0C3GFS1</accession>
<feature type="signal peptide" evidence="9">
    <location>
        <begin position="1"/>
        <end position="17"/>
    </location>
</feature>
<name>A0A0C3GFS1_PILCF</name>
<evidence type="ECO:0000256" key="1">
    <source>
        <dbReference type="ARBA" id="ARBA00001947"/>
    </source>
</evidence>
<dbReference type="Gene3D" id="3.10.200.10">
    <property type="entry name" value="Alpha carbonic anhydrase"/>
    <property type="match status" value="1"/>
</dbReference>
<dbReference type="PROSITE" id="PS51144">
    <property type="entry name" value="ALPHA_CA_2"/>
    <property type="match status" value="1"/>
</dbReference>
<dbReference type="InterPro" id="IPR036398">
    <property type="entry name" value="CA_dom_sf"/>
</dbReference>
<dbReference type="GO" id="GO:0004089">
    <property type="term" value="F:carbonate dehydratase activity"/>
    <property type="evidence" value="ECO:0007669"/>
    <property type="project" value="UniProtKB-UniRule"/>
</dbReference>
<dbReference type="PANTHER" id="PTHR18952">
    <property type="entry name" value="CARBONIC ANHYDRASE"/>
    <property type="match status" value="1"/>
</dbReference>
<dbReference type="HOGENOM" id="CLU_039326_0_1_1"/>
<keyword evidence="6 9" id="KW-0862">Zinc</keyword>
<sequence>MIAAALFSLAFISSAAASCGRGLTFIDPFQFDAEGHIPIPSFSYGTTTGPLNWHNLNTTAYFLCGNGTHQSPILINTTSAQVPPGSVKLNVPNARNASFENLGTNVEIVVNGTLQAANSTWKLSQFHFHTPSEHRLDLGHYEAEMHFVFAAADGSTKVAVLGFFIQVASNESTPLLETIFAHLGSIQTPGTTTQLPTIDFSSFQASANKMAYFQYTGSLTTPPCTEGVAWFLATTPIPLKIDTYNVLKGTTKTNNRYTQNLLGQPNLLEVAKVNL</sequence>
<keyword evidence="7 9" id="KW-0456">Lyase</keyword>